<feature type="domain" description="NAD-dependent epimerase/dehydratase" evidence="1">
    <location>
        <begin position="3"/>
        <end position="167"/>
    </location>
</feature>
<dbReference type="PANTHER" id="PTHR48079">
    <property type="entry name" value="PROTEIN YEEZ"/>
    <property type="match status" value="1"/>
</dbReference>
<dbReference type="EMBL" id="JBIMSN010000020">
    <property type="protein sequence ID" value="MFH5227880.1"/>
    <property type="molecule type" value="Genomic_DNA"/>
</dbReference>
<dbReference type="InterPro" id="IPR001509">
    <property type="entry name" value="Epimerase_deHydtase"/>
</dbReference>
<dbReference type="InterPro" id="IPR051783">
    <property type="entry name" value="NAD(P)-dependent_oxidoreduct"/>
</dbReference>
<evidence type="ECO:0000313" key="4">
    <source>
        <dbReference type="Proteomes" id="UP001609176"/>
    </source>
</evidence>
<dbReference type="Proteomes" id="UP001609176">
    <property type="component" value="Unassembled WGS sequence"/>
</dbReference>
<dbReference type="Gene3D" id="3.40.50.720">
    <property type="entry name" value="NAD(P)-binding Rossmann-like Domain"/>
    <property type="match status" value="1"/>
</dbReference>
<dbReference type="PANTHER" id="PTHR48079:SF6">
    <property type="entry name" value="NAD(P)-BINDING DOMAIN-CONTAINING PROTEIN-RELATED"/>
    <property type="match status" value="1"/>
</dbReference>
<dbReference type="SUPFAM" id="SSF51735">
    <property type="entry name" value="NAD(P)-binding Rossmann-fold domains"/>
    <property type="match status" value="1"/>
</dbReference>
<proteinExistence type="predicted"/>
<dbReference type="Proteomes" id="UP001609219">
    <property type="component" value="Unassembled WGS sequence"/>
</dbReference>
<dbReference type="RefSeq" id="WP_395125182.1">
    <property type="nucleotide sequence ID" value="NZ_JBIMSN010000020.1"/>
</dbReference>
<dbReference type="EMBL" id="JBIMSP010000028">
    <property type="protein sequence ID" value="MFH5243637.1"/>
    <property type="molecule type" value="Genomic_DNA"/>
</dbReference>
<evidence type="ECO:0000259" key="1">
    <source>
        <dbReference type="Pfam" id="PF01370"/>
    </source>
</evidence>
<evidence type="ECO:0000313" key="3">
    <source>
        <dbReference type="EMBL" id="MFH5243637.1"/>
    </source>
</evidence>
<dbReference type="Pfam" id="PF01370">
    <property type="entry name" value="Epimerase"/>
    <property type="match status" value="1"/>
</dbReference>
<evidence type="ECO:0000313" key="2">
    <source>
        <dbReference type="EMBL" id="MFH5227880.1"/>
    </source>
</evidence>
<keyword evidence="5" id="KW-1185">Reference proteome</keyword>
<organism evidence="2 5">
    <name type="scientific">Antrihabitans spumae</name>
    <dbReference type="NCBI Taxonomy" id="3373370"/>
    <lineage>
        <taxon>Bacteria</taxon>
        <taxon>Bacillati</taxon>
        <taxon>Actinomycetota</taxon>
        <taxon>Actinomycetes</taxon>
        <taxon>Mycobacteriales</taxon>
        <taxon>Nocardiaceae</taxon>
        <taxon>Antrihabitans</taxon>
    </lineage>
</organism>
<comment type="caution">
    <text evidence="2">The sequence shown here is derived from an EMBL/GenBank/DDBJ whole genome shotgun (WGS) entry which is preliminary data.</text>
</comment>
<evidence type="ECO:0000313" key="5">
    <source>
        <dbReference type="Proteomes" id="UP001609219"/>
    </source>
</evidence>
<protein>
    <submittedName>
        <fullName evidence="2">NAD-dependent epimerase/dehydratase family protein</fullName>
    </submittedName>
</protein>
<reference evidence="4 5" key="1">
    <citation type="submission" date="2024-10" db="EMBL/GenBank/DDBJ databases">
        <authorList>
            <person name="Riesco R."/>
        </authorList>
    </citation>
    <scope>NUCLEOTIDE SEQUENCE [LARGE SCALE GENOMIC DNA]</scope>
    <source>
        <strain evidence="3 4">NCIMB 15448</strain>
        <strain evidence="2 5">NCIMB 15450</strain>
    </source>
</reference>
<dbReference type="InterPro" id="IPR036291">
    <property type="entry name" value="NAD(P)-bd_dom_sf"/>
</dbReference>
<accession>A0ABW7K395</accession>
<gene>
    <name evidence="3" type="ORF">ACHIPV_17395</name>
    <name evidence="2" type="ORF">ACHIRB_04655</name>
</gene>
<sequence length="327" mass="34760">MKILVVGASGYLGYAVCQVLDAAGHEVLALSRSGRAHFGTGVVGNVLSPSMGLGDEAEGMFDGVEVVVSCFGSVEMDTTSVIDTHVTGTRNVLDLAARIDSVTRVVYVSSVVALGRAKGAITNRDLARGQSFRNFYEYAKYRGELIARRETRVPVSILRIGPLLGAAPADVIPLQGGPIAALPHLLAGLPAVLEARGDFPIYACDVALAAEVVRDLATAQKPPKATTYFDPELPTLAAILEQLCRPWGVVPKIVDGVGPRWLQRAAAKRFGVEPAIVDYVRPLFTFDDNVRERMPIPDTPADPDYVVATGRALRESGLALTGIGGQR</sequence>
<name>A0ABW7K395_9NOCA</name>